<dbReference type="Pfam" id="PF15780">
    <property type="entry name" value="ASH"/>
    <property type="match status" value="2"/>
</dbReference>
<reference evidence="9" key="1">
    <citation type="submission" date="2017-02" db="EMBL/GenBank/DDBJ databases">
        <authorList>
            <person name="Varghese N."/>
            <person name="Submissions S."/>
        </authorList>
    </citation>
    <scope>NUCLEOTIDE SEQUENCE [LARGE SCALE GENOMIC DNA]</scope>
    <source>
        <strain evidence="9">ATCC 700200</strain>
    </source>
</reference>
<dbReference type="PROSITE" id="PS50835">
    <property type="entry name" value="IG_LIKE"/>
    <property type="match status" value="1"/>
</dbReference>
<dbReference type="EMBL" id="FUYE01000009">
    <property type="protein sequence ID" value="SKA99710.1"/>
    <property type="molecule type" value="Genomic_DNA"/>
</dbReference>
<dbReference type="SUPFAM" id="SSF48726">
    <property type="entry name" value="Immunoglobulin"/>
    <property type="match status" value="1"/>
</dbReference>
<feature type="domain" description="Ig-like" evidence="7">
    <location>
        <begin position="1494"/>
        <end position="1551"/>
    </location>
</feature>
<dbReference type="SMART" id="SM00409">
    <property type="entry name" value="IG"/>
    <property type="match status" value="1"/>
</dbReference>
<dbReference type="Proteomes" id="UP000190774">
    <property type="component" value="Unassembled WGS sequence"/>
</dbReference>
<dbReference type="GO" id="GO:0005737">
    <property type="term" value="C:cytoplasm"/>
    <property type="evidence" value="ECO:0007669"/>
    <property type="project" value="UniProtKB-SubCell"/>
</dbReference>
<keyword evidence="6" id="KW-0732">Signal</keyword>
<protein>
    <submittedName>
        <fullName evidence="8">Gloeo_Verruco repeat-containing protein</fullName>
    </submittedName>
</protein>
<evidence type="ECO:0000256" key="5">
    <source>
        <dbReference type="ARBA" id="ARBA00023273"/>
    </source>
</evidence>
<name>A0A1T4YDD7_9BACT</name>
<keyword evidence="4" id="KW-0969">Cilium</keyword>
<dbReference type="PANTHER" id="PTHR22538">
    <property type="entry name" value="CILIA- AND FLAGELLA-ASSOCIATED PROTEIN 74"/>
    <property type="match status" value="1"/>
</dbReference>
<evidence type="ECO:0000256" key="1">
    <source>
        <dbReference type="ARBA" id="ARBA00004138"/>
    </source>
</evidence>
<dbReference type="InterPro" id="IPR053879">
    <property type="entry name" value="HYDIN_VesB_CFA65-like_Ig"/>
</dbReference>
<dbReference type="InterPro" id="IPR013783">
    <property type="entry name" value="Ig-like_fold"/>
</dbReference>
<dbReference type="CDD" id="cd00096">
    <property type="entry name" value="Ig"/>
    <property type="match status" value="1"/>
</dbReference>
<sequence>MSSRFFTVLALLILPFFSQAQTQVSQEPVLGFEVGASLQSRYGLYYRASTGKFYGTSSRGGAYGAGTVFEMDATGAFQNLSFSAVGEAEAFPGAWPMSELAESSDGWLWTTVGNKEALAAQQLGSIVRLRPETGECQVMARFTGNTGLIEGSFPQAGLVNDGNGFFWGSTMYSNAAQNSGLGTLFKINEITGQFTKMFSFTGGTGLYKGKKPVGTMYKDGSGNLWGVTEEGGALDRGTIFKYDIASGTFTNITDFSGSTSPTGNQITGTFPNSRLVPDGAGYLWGTTRTGATNGNGTIFKVEMATGTATHVTEFNNNGAIQSGMLTPDGQGYLWGFTNAGGTSNKGTIFKIEAASGTLTTVLQFATLSGTNAGISGPSSALVRTPDGYMWGTAGTGTSWIVYKLKISDNTFTKVAEGLSSGQTLYGKSPLAGVVGSEGSPWLWGTTSSGGNAGLGTLYRVNPESGQVEVLKHFTGTSGSVLGSKPSGKLTIASNGVLWGTTEEGGTGNFGTIFKYDPSTATFSAVYSFTANGNGASPLGLTLGANGVLWGVARSGSDGILFSYNPSTNVFTKVYGFTALTDANALGRYPDCKLVSDGNGYLWGATTERGQNNDGTIFKVEEATGTVTLVYRLNNDSALPLSTRAAAVKGELYFDGSGYLWGMWGNEVTGGVFRFNTATSTFENVFVNQSSSYPYQTSYPGTLGKATNGTFWFAGTETTQATSAPIYATGRDVVWQIDPTAQTPAATKRWSLAEGLTSSFAPSNYPTGALYEHSDGYLYGVNRDKGTTRDLRPAGGGMLYRIRSGPAVTTMPIGTAGVFSSVSGTTATLRANVNPNGLTVTPEFEWGPTSALGQVASASAATPGSIGSIVTGTVTGLAPATTYYYRSRVQTETGYAYGNMLTFLTGSVTAVQGPEIAVESPLAVPLVNNSGTVSLGRVPVGQNRKQPVVVRNEGQSTLSGLTASISGSSDFTIVSDVSPTSLLSTFHRAGLMVLFTPSGAGVRTATLTITSNDSNEGSFEIHLSAEGVVEPDIEVTTNGGAGIEVGSWVDFGSTAMGVATNQTLLIKNVGNATLTGISFEIIGSAKDDYGFGSVPGASLLDGGSSNLILSFTPSEMGARDATLRIRSDDPDESVYEIKLTGKAISAPEIVVEYPAQTDLTDGVSTVSFGNVPVGASVTRELVIKNIGSAPLTGVSASVVGQPQYVVTTAPLATIAPGSSSTCVITLTPLAATSVIAQFQITSNDSDENPFNLTLSGAGTTSPEISVEVGATVLIDGESELDYGMVNMGATGSKTITIKNLGNTTLNSLAVNIGGADEASFFATALSQTSLAPNGSVAFVLTFSPDAERAFASTLQISSNDADEASFDVGLTGEGVMPQSPLFPEQELSRLVLIGDTTTFEPEVNGAVPMTFQWRKNGTVIRNATQASFTVSNLSKASIGAYSLLAENSEGSSTSSPFYLGAVMLRQGSLPFKVGTKLTLKNTSYLPQAAGVSYRYQWKRSGNVLQDGETITGSEISGASSPVLTVNNLQVADSGNYTCVVTMMAPDRTDEIADGDTVVQVVEKPVFEPIELGPTNVAEAVHEVIEASFSPTKYSAKGLPPGVKLNAVTGELTGAPTAPRLVKGVLIPYQVIFTATNLAGSTSTPVLDWLVNPLPVGVVGTFNGLVARNALNASVEGDAGLGGSIKVVTTSSGSLSGTLKWGALSYGFKGVLVMPNGEGNPTAEVTIPRKSPLEPLELSFTVNALGEDPETSGRLAGSVSADGAPVTVDAWLASTTDLTLGLYNLALRPSEPLDPEVAPAGFSYATLKVGAKGAVTWTGLLADGTKITGSNTTGPSGQISLYQLLYKNTGSLQVAVTADPADGVDGAAEWLKYEQTKTRSYADGFYVESEVTGGLYIPQIISADLTLKARSGGLESTLEYPAAFDSKNVLIVTDEGEKFSLKLNVKTGLITGSFEQPGIPKVRKAVSYATWVPGLGGIGFFLLPEDTSTTSPIYSGALEIHEESDL</sequence>
<dbReference type="NCBIfam" id="NF012200">
    <property type="entry name" value="choice_anch_D"/>
    <property type="match status" value="4"/>
</dbReference>
<dbReference type="NCBIfam" id="TIGR03803">
    <property type="entry name" value="Gloeo_Verruco"/>
    <property type="match status" value="8"/>
</dbReference>
<dbReference type="RefSeq" id="WP_078814199.1">
    <property type="nucleotide sequence ID" value="NZ_FUYE01000009.1"/>
</dbReference>
<evidence type="ECO:0000313" key="9">
    <source>
        <dbReference type="Proteomes" id="UP000190774"/>
    </source>
</evidence>
<dbReference type="InterPro" id="IPR007110">
    <property type="entry name" value="Ig-like_dom"/>
</dbReference>
<feature type="signal peptide" evidence="6">
    <location>
        <begin position="1"/>
        <end position="20"/>
    </location>
</feature>
<dbReference type="Gene3D" id="2.60.40.10">
    <property type="entry name" value="Immunoglobulins"/>
    <property type="match status" value="7"/>
</dbReference>
<evidence type="ECO:0000259" key="7">
    <source>
        <dbReference type="PROSITE" id="PS50835"/>
    </source>
</evidence>
<keyword evidence="3" id="KW-0963">Cytoplasm</keyword>
<evidence type="ECO:0000256" key="6">
    <source>
        <dbReference type="SAM" id="SignalP"/>
    </source>
</evidence>
<dbReference type="Pfam" id="PF22544">
    <property type="entry name" value="HYDIN_VesB_CFA65-like_Ig"/>
    <property type="match status" value="1"/>
</dbReference>
<gene>
    <name evidence="8" type="ORF">SAMN02745166_03008</name>
</gene>
<evidence type="ECO:0000256" key="3">
    <source>
        <dbReference type="ARBA" id="ARBA00022490"/>
    </source>
</evidence>
<comment type="subcellular location">
    <subcellularLocation>
        <location evidence="1">Cell projection</location>
        <location evidence="1">Cilium</location>
    </subcellularLocation>
    <subcellularLocation>
        <location evidence="2">Cytoplasm</location>
    </subcellularLocation>
</comment>
<dbReference type="InterPro" id="IPR003599">
    <property type="entry name" value="Ig_sub"/>
</dbReference>
<dbReference type="InterPro" id="IPR015943">
    <property type="entry name" value="WD40/YVTN_repeat-like_dom_sf"/>
</dbReference>
<evidence type="ECO:0000313" key="8">
    <source>
        <dbReference type="EMBL" id="SKA99710.1"/>
    </source>
</evidence>
<organism evidence="8 9">
    <name type="scientific">Prosthecobacter debontii</name>
    <dbReference type="NCBI Taxonomy" id="48467"/>
    <lineage>
        <taxon>Bacteria</taxon>
        <taxon>Pseudomonadati</taxon>
        <taxon>Verrucomicrobiota</taxon>
        <taxon>Verrucomicrobiia</taxon>
        <taxon>Verrucomicrobiales</taxon>
        <taxon>Verrucomicrobiaceae</taxon>
        <taxon>Prosthecobacter</taxon>
    </lineage>
</organism>
<dbReference type="InterPro" id="IPR031549">
    <property type="entry name" value="ASH"/>
</dbReference>
<dbReference type="SUPFAM" id="SSF63829">
    <property type="entry name" value="Calcium-dependent phosphotriesterase"/>
    <property type="match status" value="2"/>
</dbReference>
<feature type="chain" id="PRO_5012752617" evidence="6">
    <location>
        <begin position="21"/>
        <end position="2004"/>
    </location>
</feature>
<proteinExistence type="predicted"/>
<dbReference type="OrthoDB" id="177724at2"/>
<dbReference type="STRING" id="48467.SAMN02745166_03008"/>
<evidence type="ECO:0000256" key="4">
    <source>
        <dbReference type="ARBA" id="ARBA00023069"/>
    </source>
</evidence>
<dbReference type="PANTHER" id="PTHR22538:SF0">
    <property type="entry name" value="CILIA- AND FLAGELLA-ASSOCIATED PROTEIN 74"/>
    <property type="match status" value="1"/>
</dbReference>
<keyword evidence="5" id="KW-0966">Cell projection</keyword>
<accession>A0A1T4YDD7</accession>
<dbReference type="InterPro" id="IPR036179">
    <property type="entry name" value="Ig-like_dom_sf"/>
</dbReference>
<dbReference type="Gene3D" id="2.130.10.10">
    <property type="entry name" value="YVTN repeat-like/Quinoprotein amine dehydrogenase"/>
    <property type="match status" value="2"/>
</dbReference>
<evidence type="ECO:0000256" key="2">
    <source>
        <dbReference type="ARBA" id="ARBA00004496"/>
    </source>
</evidence>
<dbReference type="InterPro" id="IPR022519">
    <property type="entry name" value="Gloeo/Verruco_rpt"/>
</dbReference>
<keyword evidence="9" id="KW-1185">Reference proteome</keyword>